<feature type="signal peptide" evidence="2">
    <location>
        <begin position="1"/>
        <end position="29"/>
    </location>
</feature>
<dbReference type="PANTHER" id="PTHR43649">
    <property type="entry name" value="ARABINOSE-BINDING PROTEIN-RELATED"/>
    <property type="match status" value="1"/>
</dbReference>
<gene>
    <name evidence="3" type="ORF">BBN63_34345</name>
</gene>
<keyword evidence="4" id="KW-1185">Reference proteome</keyword>
<evidence type="ECO:0000313" key="3">
    <source>
        <dbReference type="EMBL" id="AQU70490.1"/>
    </source>
</evidence>
<feature type="chain" id="PRO_5039141858" evidence="2">
    <location>
        <begin position="30"/>
        <end position="490"/>
    </location>
</feature>
<organism evidence="3 4">
    <name type="scientific">Streptomyces niveus</name>
    <name type="common">Streptomyces spheroides</name>
    <dbReference type="NCBI Taxonomy" id="193462"/>
    <lineage>
        <taxon>Bacteria</taxon>
        <taxon>Bacillati</taxon>
        <taxon>Actinomycetota</taxon>
        <taxon>Actinomycetes</taxon>
        <taxon>Kitasatosporales</taxon>
        <taxon>Streptomycetaceae</taxon>
        <taxon>Streptomyces</taxon>
    </lineage>
</organism>
<feature type="compositionally biased region" description="Basic and acidic residues" evidence="1">
    <location>
        <begin position="409"/>
        <end position="418"/>
    </location>
</feature>
<dbReference type="SUPFAM" id="SSF53850">
    <property type="entry name" value="Periplasmic binding protein-like II"/>
    <property type="match status" value="1"/>
</dbReference>
<dbReference type="PROSITE" id="PS51257">
    <property type="entry name" value="PROKAR_LIPOPROTEIN"/>
    <property type="match status" value="1"/>
</dbReference>
<keyword evidence="2" id="KW-0732">Signal</keyword>
<name>A0A1U9R249_STRNV</name>
<evidence type="ECO:0000256" key="2">
    <source>
        <dbReference type="SAM" id="SignalP"/>
    </source>
</evidence>
<dbReference type="InterPro" id="IPR006059">
    <property type="entry name" value="SBP"/>
</dbReference>
<dbReference type="Pfam" id="PF01547">
    <property type="entry name" value="SBP_bac_1"/>
    <property type="match status" value="1"/>
</dbReference>
<dbReference type="OrthoDB" id="3495561at2"/>
<sequence length="490" mass="52574">MTPPRSRRFLSVRVAHVRATRLAVALALAFTAACTGGGADGGTERGASAGAAAGSAADSRHIFVASGRDVTGKGGIRQQLIDDWNADQKKEAGDDAYRAHLVELSGSADQQRSQLLGALQSGSARYDVLNLDVTWIPEFAAAGLIGTLDESLIDDDVIASVGSTARWNQDLYAAPFNSDVGLLYYRPDYLEEAGLRDPDLSEGVETWSELEEVIDVVNSRKPRKYEKGWTTQLESYEGRTVNAIEAFASADNGPALTDGEGRYTGTVQGLENGVTELRTRTADPLTLPDADTSDEAESLSDFAAGRTAFLRHWPYAYGALHQIFEAGQLGVMPLPGKAVLGGQNLAVARSSGHAEVAEDLIRFLTDRESQCRLLQAGFAATRESAYDDGADTCQEKSDNGAPTEGSGESTDRMPRDNQGRPAYASRTLLTALKNAAQRPRTPHYGAFTHALITALGPLFSDSPPNDRQLAEALDKALREALPTADRRWID</sequence>
<dbReference type="RefSeq" id="WP_078079188.1">
    <property type="nucleotide sequence ID" value="NZ_CP018047.1"/>
</dbReference>
<dbReference type="InterPro" id="IPR050490">
    <property type="entry name" value="Bact_solute-bd_prot1"/>
</dbReference>
<dbReference type="KEGG" id="snw:BBN63_34345"/>
<evidence type="ECO:0000313" key="4">
    <source>
        <dbReference type="Proteomes" id="UP000189677"/>
    </source>
</evidence>
<dbReference type="AlphaFoldDB" id="A0A1U9R249"/>
<evidence type="ECO:0000256" key="1">
    <source>
        <dbReference type="SAM" id="MobiDB-lite"/>
    </source>
</evidence>
<dbReference type="Proteomes" id="UP000189677">
    <property type="component" value="Chromosome"/>
</dbReference>
<dbReference type="PANTHER" id="PTHR43649:SF12">
    <property type="entry name" value="DIACETYLCHITOBIOSE BINDING PROTEIN DASA"/>
    <property type="match status" value="1"/>
</dbReference>
<accession>A0A1U9R249</accession>
<protein>
    <submittedName>
        <fullName evidence="3">ABC transporter substrate-binding protein</fullName>
    </submittedName>
</protein>
<reference evidence="3 4" key="1">
    <citation type="submission" date="2016-11" db="EMBL/GenBank/DDBJ databases">
        <title>Complete genome sequence of Streptomyces niveus SCSIO 3406.</title>
        <authorList>
            <person name="Zhu Q."/>
            <person name="Cheng W."/>
            <person name="Song Y."/>
            <person name="Li Q."/>
            <person name="Ju J."/>
        </authorList>
    </citation>
    <scope>NUCLEOTIDE SEQUENCE [LARGE SCALE GENOMIC DNA]</scope>
    <source>
        <strain evidence="3 4">SCSIO 3406</strain>
    </source>
</reference>
<dbReference type="Gene3D" id="3.40.190.10">
    <property type="entry name" value="Periplasmic binding protein-like II"/>
    <property type="match status" value="2"/>
</dbReference>
<dbReference type="EMBL" id="CP018047">
    <property type="protein sequence ID" value="AQU70490.1"/>
    <property type="molecule type" value="Genomic_DNA"/>
</dbReference>
<proteinExistence type="predicted"/>
<feature type="region of interest" description="Disordered" evidence="1">
    <location>
        <begin position="385"/>
        <end position="420"/>
    </location>
</feature>